<dbReference type="PROSITE" id="PS50113">
    <property type="entry name" value="PAC"/>
    <property type="match status" value="2"/>
</dbReference>
<dbReference type="Pfam" id="PF13426">
    <property type="entry name" value="PAS_9"/>
    <property type="match status" value="1"/>
</dbReference>
<keyword evidence="7" id="KW-0175">Coiled coil</keyword>
<dbReference type="SUPFAM" id="SSF55785">
    <property type="entry name" value="PYP-like sensor domain (PAS domain)"/>
    <property type="match status" value="2"/>
</dbReference>
<dbReference type="InterPro" id="IPR000700">
    <property type="entry name" value="PAS-assoc_C"/>
</dbReference>
<keyword evidence="14" id="KW-1185">Reference proteome</keyword>
<dbReference type="PRINTS" id="PR00344">
    <property type="entry name" value="BCTRLSENSOR"/>
</dbReference>
<feature type="transmembrane region" description="Helical" evidence="8">
    <location>
        <begin position="39"/>
        <end position="58"/>
    </location>
</feature>
<evidence type="ECO:0000313" key="14">
    <source>
        <dbReference type="Proteomes" id="UP001193081"/>
    </source>
</evidence>
<dbReference type="SMART" id="SM00448">
    <property type="entry name" value="REC"/>
    <property type="match status" value="1"/>
</dbReference>
<keyword evidence="4" id="KW-0418">Kinase</keyword>
<evidence type="ECO:0000256" key="8">
    <source>
        <dbReference type="SAM" id="Phobius"/>
    </source>
</evidence>
<feature type="domain" description="Histidine kinase" evidence="9">
    <location>
        <begin position="492"/>
        <end position="729"/>
    </location>
</feature>
<dbReference type="Pfam" id="PF16927">
    <property type="entry name" value="HisKA_7TM"/>
    <property type="match status" value="1"/>
</dbReference>
<feature type="domain" description="PAS" evidence="11">
    <location>
        <begin position="241"/>
        <end position="287"/>
    </location>
</feature>
<dbReference type="RefSeq" id="WP_167857295.1">
    <property type="nucleotide sequence ID" value="NZ_SIJK02000009.1"/>
</dbReference>
<evidence type="ECO:0000259" key="11">
    <source>
        <dbReference type="PROSITE" id="PS50112"/>
    </source>
</evidence>
<feature type="domain" description="PAC" evidence="12">
    <location>
        <begin position="299"/>
        <end position="352"/>
    </location>
</feature>
<feature type="transmembrane region" description="Helical" evidence="8">
    <location>
        <begin position="182"/>
        <end position="199"/>
    </location>
</feature>
<dbReference type="NCBIfam" id="TIGR00229">
    <property type="entry name" value="sensory_box"/>
    <property type="match status" value="2"/>
</dbReference>
<gene>
    <name evidence="13" type="ORF">EYB53_006995</name>
</gene>
<dbReference type="InterPro" id="IPR003661">
    <property type="entry name" value="HisK_dim/P_dom"/>
</dbReference>
<dbReference type="Gene3D" id="1.10.287.130">
    <property type="match status" value="1"/>
</dbReference>
<dbReference type="InterPro" id="IPR000014">
    <property type="entry name" value="PAS"/>
</dbReference>
<sequence>MDWFFNFYSYTILLAIGILASILVYIIRHREMMLARSHLWMIIPALGWMIFWFFELWVRDLALKAMMNQIRFSFVAFVTFGLVVFVLEYTGRHNLVRPAVLGPLATIPLITLVLTWTNPFHQLLWQEYPVTTVGMWLIPLRVYGDWFGVHMLYSYLLLAAVYLILTHAMLTYQNAYRGQGWLLMLAVLVLHITDLFTFIHPFTQFQVTMVPFGYVFAGAILAWTLSQYHRFTLTPVAQETLIQRLPDGVLVLDRTSQLVQANPSALRILGKPLNEMIGASLDVILPSLKLNVTLDAEHDFDNIELIHEVEGQKRHYDVQITNLAHQNDPFNGLILVLRDITERRQAERTLRKFQRAVEQSPASVVITDTSGAIEYVNPKFTRVTGYTFEEARGQSPRILKTPYTPTATHVDLWQTLLAGRAWEGEFCNHRKDGSVYWESASISPIFDSQSNISNFVAVKLEITERKQAEDALREARDAAETANRAKSLLLANMSHELRTPLNAILGFTNLLQRAPNLSPDQQHDLAIVHRSGEHLLALINDVLDLSKIEAGRMQIHQSEVHLAHMLKELHDMFALRARQKGLHFAFEYSADLPEMVRLDEIKLRQILINLLSNAIKFTQHGSVTLQIHSNPFTSAAPQGMLRRLHESSEEACCILTFAIEDTGPGLSPAELTSIFAPFVQAEAGHKAKEGSGLGLAISRHYAQLMGGDLTVTSTVGQGAIFTCSITAEQCSELAAAKRPASQRVIGLAPGQPAYRLLVVDDQNSSRRLLVRMLAPLGFQVSEAESGYAALRIWQAWNPHVIFLTMNLPDIDGFAITRQIKTFPGTNTTIVGFTSSISEEDQHALLAAGCDEVIKIPLHEHTILRLLQKHTGVQYQTIKTEPGMTPLGNRAIWFDHTLLAPTQMIPPALLHQLRDAIVMGDLSAINALATQIKPFEASVAQQIEAMAYEFAYDDMITLLDALEQTT</sequence>
<keyword evidence="8" id="KW-0472">Membrane</keyword>
<dbReference type="InterPro" id="IPR001789">
    <property type="entry name" value="Sig_transdc_resp-reg_receiver"/>
</dbReference>
<feature type="transmembrane region" description="Helical" evidence="8">
    <location>
        <begin position="70"/>
        <end position="87"/>
    </location>
</feature>
<dbReference type="InterPro" id="IPR001610">
    <property type="entry name" value="PAC"/>
</dbReference>
<dbReference type="SUPFAM" id="SSF52172">
    <property type="entry name" value="CheY-like"/>
    <property type="match status" value="1"/>
</dbReference>
<evidence type="ECO:0000259" key="12">
    <source>
        <dbReference type="PROSITE" id="PS50113"/>
    </source>
</evidence>
<dbReference type="Pfam" id="PF00512">
    <property type="entry name" value="HisKA"/>
    <property type="match status" value="1"/>
</dbReference>
<evidence type="ECO:0000256" key="3">
    <source>
        <dbReference type="ARBA" id="ARBA00022553"/>
    </source>
</evidence>
<name>A0ABS4D7N7_9CHLR</name>
<dbReference type="CDD" id="cd00082">
    <property type="entry name" value="HisKA"/>
    <property type="match status" value="1"/>
</dbReference>
<evidence type="ECO:0000256" key="1">
    <source>
        <dbReference type="ARBA" id="ARBA00000085"/>
    </source>
</evidence>
<dbReference type="PANTHER" id="PTHR45339">
    <property type="entry name" value="HYBRID SIGNAL TRANSDUCTION HISTIDINE KINASE J"/>
    <property type="match status" value="1"/>
</dbReference>
<dbReference type="InterPro" id="IPR013656">
    <property type="entry name" value="PAS_4"/>
</dbReference>
<dbReference type="Gene3D" id="3.30.565.10">
    <property type="entry name" value="Histidine kinase-like ATPase, C-terminal domain"/>
    <property type="match status" value="1"/>
</dbReference>
<dbReference type="PROSITE" id="PS50109">
    <property type="entry name" value="HIS_KIN"/>
    <property type="match status" value="1"/>
</dbReference>
<feature type="domain" description="Response regulatory" evidence="10">
    <location>
        <begin position="755"/>
        <end position="870"/>
    </location>
</feature>
<dbReference type="InterPro" id="IPR031621">
    <property type="entry name" value="HisKA_7TM"/>
</dbReference>
<dbReference type="Pfam" id="PF08448">
    <property type="entry name" value="PAS_4"/>
    <property type="match status" value="1"/>
</dbReference>
<evidence type="ECO:0000256" key="6">
    <source>
        <dbReference type="PROSITE-ProRule" id="PRU00169"/>
    </source>
</evidence>
<feature type="domain" description="PAC" evidence="12">
    <location>
        <begin position="420"/>
        <end position="474"/>
    </location>
</feature>
<evidence type="ECO:0000313" key="13">
    <source>
        <dbReference type="EMBL" id="MBP1465449.1"/>
    </source>
</evidence>
<dbReference type="PROSITE" id="PS50110">
    <property type="entry name" value="RESPONSE_REGULATORY"/>
    <property type="match status" value="1"/>
</dbReference>
<dbReference type="InterPro" id="IPR011006">
    <property type="entry name" value="CheY-like_superfamily"/>
</dbReference>
<dbReference type="Gene3D" id="3.30.450.20">
    <property type="entry name" value="PAS domain"/>
    <property type="match status" value="2"/>
</dbReference>
<evidence type="ECO:0000259" key="10">
    <source>
        <dbReference type="PROSITE" id="PS50110"/>
    </source>
</evidence>
<comment type="catalytic activity">
    <reaction evidence="1">
        <text>ATP + protein L-histidine = ADP + protein N-phospho-L-histidine.</text>
        <dbReference type="EC" id="2.7.13.3"/>
    </reaction>
</comment>
<dbReference type="InterPro" id="IPR036890">
    <property type="entry name" value="HATPase_C_sf"/>
</dbReference>
<dbReference type="SUPFAM" id="SSF55874">
    <property type="entry name" value="ATPase domain of HSP90 chaperone/DNA topoisomerase II/histidine kinase"/>
    <property type="match status" value="1"/>
</dbReference>
<dbReference type="SUPFAM" id="SSF47384">
    <property type="entry name" value="Homodimeric domain of signal transducing histidine kinase"/>
    <property type="match status" value="1"/>
</dbReference>
<protein>
    <recommendedName>
        <fullName evidence="2">histidine kinase</fullName>
        <ecNumber evidence="2">2.7.13.3</ecNumber>
    </recommendedName>
</protein>
<dbReference type="SMART" id="SM00387">
    <property type="entry name" value="HATPase_c"/>
    <property type="match status" value="1"/>
</dbReference>
<feature type="coiled-coil region" evidence="7">
    <location>
        <begin position="458"/>
        <end position="488"/>
    </location>
</feature>
<dbReference type="EMBL" id="SIJK02000009">
    <property type="protein sequence ID" value="MBP1465449.1"/>
    <property type="molecule type" value="Genomic_DNA"/>
</dbReference>
<evidence type="ECO:0000256" key="5">
    <source>
        <dbReference type="ARBA" id="ARBA00023012"/>
    </source>
</evidence>
<accession>A0ABS4D7N7</accession>
<keyword evidence="4" id="KW-0808">Transferase</keyword>
<dbReference type="InterPro" id="IPR003594">
    <property type="entry name" value="HATPase_dom"/>
</dbReference>
<keyword evidence="8" id="KW-1133">Transmembrane helix</keyword>
<dbReference type="PANTHER" id="PTHR45339:SF1">
    <property type="entry name" value="HYBRID SIGNAL TRANSDUCTION HISTIDINE KINASE J"/>
    <property type="match status" value="1"/>
</dbReference>
<feature type="domain" description="PAS" evidence="11">
    <location>
        <begin position="349"/>
        <end position="395"/>
    </location>
</feature>
<dbReference type="InterPro" id="IPR036097">
    <property type="entry name" value="HisK_dim/P_sf"/>
</dbReference>
<keyword evidence="3" id="KW-0597">Phosphoprotein</keyword>
<feature type="transmembrane region" description="Helical" evidence="8">
    <location>
        <begin position="99"/>
        <end position="117"/>
    </location>
</feature>
<evidence type="ECO:0000256" key="7">
    <source>
        <dbReference type="SAM" id="Coils"/>
    </source>
</evidence>
<keyword evidence="5" id="KW-0902">Two-component regulatory system</keyword>
<dbReference type="InterPro" id="IPR035965">
    <property type="entry name" value="PAS-like_dom_sf"/>
</dbReference>
<evidence type="ECO:0000256" key="4">
    <source>
        <dbReference type="ARBA" id="ARBA00022777"/>
    </source>
</evidence>
<dbReference type="EC" id="2.7.13.3" evidence="2"/>
<feature type="transmembrane region" description="Helical" evidence="8">
    <location>
        <begin position="152"/>
        <end position="170"/>
    </location>
</feature>
<organism evidence="13 14">
    <name type="scientific">Candidatus Chloroploca mongolica</name>
    <dbReference type="NCBI Taxonomy" id="2528176"/>
    <lineage>
        <taxon>Bacteria</taxon>
        <taxon>Bacillati</taxon>
        <taxon>Chloroflexota</taxon>
        <taxon>Chloroflexia</taxon>
        <taxon>Chloroflexales</taxon>
        <taxon>Chloroflexineae</taxon>
        <taxon>Oscillochloridaceae</taxon>
        <taxon>Candidatus Chloroploca</taxon>
    </lineage>
</organism>
<dbReference type="CDD" id="cd17546">
    <property type="entry name" value="REC_hyHK_CKI1_RcsC-like"/>
    <property type="match status" value="1"/>
</dbReference>
<dbReference type="Gene3D" id="3.40.50.2300">
    <property type="match status" value="1"/>
</dbReference>
<comment type="caution">
    <text evidence="6">Lacks conserved residue(s) required for the propagation of feature annotation.</text>
</comment>
<dbReference type="SMART" id="SM00388">
    <property type="entry name" value="HisKA"/>
    <property type="match status" value="1"/>
</dbReference>
<dbReference type="SMART" id="SM00086">
    <property type="entry name" value="PAC"/>
    <property type="match status" value="2"/>
</dbReference>
<proteinExistence type="predicted"/>
<comment type="caution">
    <text evidence="13">The sequence shown here is derived from an EMBL/GenBank/DDBJ whole genome shotgun (WGS) entry which is preliminary data.</text>
</comment>
<dbReference type="CDD" id="cd16922">
    <property type="entry name" value="HATPase_EvgS-ArcB-TorS-like"/>
    <property type="match status" value="1"/>
</dbReference>
<dbReference type="Proteomes" id="UP001193081">
    <property type="component" value="Unassembled WGS sequence"/>
</dbReference>
<dbReference type="CDD" id="cd00130">
    <property type="entry name" value="PAS"/>
    <property type="match status" value="2"/>
</dbReference>
<feature type="transmembrane region" description="Helical" evidence="8">
    <location>
        <begin position="6"/>
        <end position="27"/>
    </location>
</feature>
<evidence type="ECO:0000256" key="2">
    <source>
        <dbReference type="ARBA" id="ARBA00012438"/>
    </source>
</evidence>
<dbReference type="InterPro" id="IPR005467">
    <property type="entry name" value="His_kinase_dom"/>
</dbReference>
<dbReference type="SMART" id="SM00091">
    <property type="entry name" value="PAS"/>
    <property type="match status" value="2"/>
</dbReference>
<evidence type="ECO:0000259" key="9">
    <source>
        <dbReference type="PROSITE" id="PS50109"/>
    </source>
</evidence>
<dbReference type="PROSITE" id="PS50112">
    <property type="entry name" value="PAS"/>
    <property type="match status" value="2"/>
</dbReference>
<dbReference type="Pfam" id="PF02518">
    <property type="entry name" value="HATPase_c"/>
    <property type="match status" value="1"/>
</dbReference>
<dbReference type="InterPro" id="IPR004358">
    <property type="entry name" value="Sig_transdc_His_kin-like_C"/>
</dbReference>
<reference evidence="13 14" key="1">
    <citation type="submission" date="2021-03" db="EMBL/GenBank/DDBJ databases">
        <authorList>
            <person name="Grouzdev D.S."/>
        </authorList>
    </citation>
    <scope>NUCLEOTIDE SEQUENCE [LARGE SCALE GENOMIC DNA]</scope>
    <source>
        <strain evidence="13 14">M50-1</strain>
    </source>
</reference>
<dbReference type="Pfam" id="PF00072">
    <property type="entry name" value="Response_reg"/>
    <property type="match status" value="1"/>
</dbReference>
<keyword evidence="8" id="KW-0812">Transmembrane</keyword>